<dbReference type="AlphaFoldDB" id="A0A2R6NQ52"/>
<reference evidence="1 2" key="1">
    <citation type="submission" date="2018-02" db="EMBL/GenBank/DDBJ databases">
        <title>Genome sequence of the basidiomycete white-rot fungus Phlebia centrifuga.</title>
        <authorList>
            <person name="Granchi Z."/>
            <person name="Peng M."/>
            <person name="de Vries R.P."/>
            <person name="Hilden K."/>
            <person name="Makela M.R."/>
            <person name="Grigoriev I."/>
            <person name="Riley R."/>
        </authorList>
    </citation>
    <scope>NUCLEOTIDE SEQUENCE [LARGE SCALE GENOMIC DNA]</scope>
    <source>
        <strain evidence="1 2">FBCC195</strain>
    </source>
</reference>
<gene>
    <name evidence="1" type="ORF">PHLCEN_2v9648</name>
</gene>
<accession>A0A2R6NQ52</accession>
<dbReference type="Proteomes" id="UP000186601">
    <property type="component" value="Unassembled WGS sequence"/>
</dbReference>
<organism evidence="1 2">
    <name type="scientific">Hermanssonia centrifuga</name>
    <dbReference type="NCBI Taxonomy" id="98765"/>
    <lineage>
        <taxon>Eukaryota</taxon>
        <taxon>Fungi</taxon>
        <taxon>Dikarya</taxon>
        <taxon>Basidiomycota</taxon>
        <taxon>Agaricomycotina</taxon>
        <taxon>Agaricomycetes</taxon>
        <taxon>Polyporales</taxon>
        <taxon>Meruliaceae</taxon>
        <taxon>Hermanssonia</taxon>
    </lineage>
</organism>
<evidence type="ECO:0000313" key="1">
    <source>
        <dbReference type="EMBL" id="PSR74682.1"/>
    </source>
</evidence>
<keyword evidence="2" id="KW-1185">Reference proteome</keyword>
<sequence>MSALVREFLVVRHEGDLPEVRNVRWSAIFYEASRTCNLRITSTPSRRSIWASFSSKIEDAGNGQASRPSHKMASSDCAQLLNMESRTVKLISALVRHKFDARTPITCKSEAKVLKYRCVNRVWNRLPSSSTRNLA</sequence>
<comment type="caution">
    <text evidence="1">The sequence shown here is derived from an EMBL/GenBank/DDBJ whole genome shotgun (WGS) entry which is preliminary data.</text>
</comment>
<evidence type="ECO:0000313" key="2">
    <source>
        <dbReference type="Proteomes" id="UP000186601"/>
    </source>
</evidence>
<protein>
    <submittedName>
        <fullName evidence="1">Uncharacterized protein</fullName>
    </submittedName>
</protein>
<name>A0A2R6NQ52_9APHY</name>
<proteinExistence type="predicted"/>
<dbReference type="EMBL" id="MLYV02000965">
    <property type="protein sequence ID" value="PSR74682.1"/>
    <property type="molecule type" value="Genomic_DNA"/>
</dbReference>